<dbReference type="Gene3D" id="3.90.640.10">
    <property type="entry name" value="Actin, Chain A, domain 4"/>
    <property type="match status" value="1"/>
</dbReference>
<evidence type="ECO:0000256" key="1">
    <source>
        <dbReference type="ARBA" id="ARBA00049360"/>
    </source>
</evidence>
<dbReference type="STRING" id="94643.A0A2A9M7C1"/>
<organism evidence="4 5">
    <name type="scientific">Besnoitia besnoiti</name>
    <name type="common">Apicomplexan protozoan</name>
    <dbReference type="NCBI Taxonomy" id="94643"/>
    <lineage>
        <taxon>Eukaryota</taxon>
        <taxon>Sar</taxon>
        <taxon>Alveolata</taxon>
        <taxon>Apicomplexa</taxon>
        <taxon>Conoidasida</taxon>
        <taxon>Coccidia</taxon>
        <taxon>Eucoccidiorida</taxon>
        <taxon>Eimeriorina</taxon>
        <taxon>Sarcocystidae</taxon>
        <taxon>Besnoitia</taxon>
    </lineage>
</organism>
<comment type="catalytic activity">
    <reaction evidence="1">
        <text>ATP + H2O = ADP + phosphate + H(+)</text>
        <dbReference type="Rhea" id="RHEA:13065"/>
        <dbReference type="ChEBI" id="CHEBI:15377"/>
        <dbReference type="ChEBI" id="CHEBI:15378"/>
        <dbReference type="ChEBI" id="CHEBI:30616"/>
        <dbReference type="ChEBI" id="CHEBI:43474"/>
        <dbReference type="ChEBI" id="CHEBI:456216"/>
    </reaction>
</comment>
<dbReference type="GeneID" id="40312982"/>
<dbReference type="RefSeq" id="XP_029217848.1">
    <property type="nucleotide sequence ID" value="XM_029366417.1"/>
</dbReference>
<reference evidence="4 5" key="1">
    <citation type="submission" date="2017-09" db="EMBL/GenBank/DDBJ databases">
        <title>Genome sequencing of Besnoitia besnoiti strain Bb-Ger1.</title>
        <authorList>
            <person name="Schares G."/>
            <person name="Venepally P."/>
            <person name="Lorenzi H.A."/>
        </authorList>
    </citation>
    <scope>NUCLEOTIDE SEQUENCE [LARGE SCALE GENOMIC DNA]</scope>
    <source>
        <strain evidence="4 5">Bb-Ger1</strain>
    </source>
</reference>
<accession>A0A2A9M7C1</accession>
<dbReference type="OrthoDB" id="337660at2759"/>
<keyword evidence="5" id="KW-1185">Reference proteome</keyword>
<dbReference type="AlphaFoldDB" id="A0A2A9M7C1"/>
<dbReference type="Pfam" id="PF00022">
    <property type="entry name" value="Actin"/>
    <property type="match status" value="1"/>
</dbReference>
<proteinExistence type="inferred from homology"/>
<evidence type="ECO:0000256" key="3">
    <source>
        <dbReference type="SAM" id="MobiDB-lite"/>
    </source>
</evidence>
<dbReference type="PANTHER" id="PTHR11937">
    <property type="entry name" value="ACTIN"/>
    <property type="match status" value="1"/>
</dbReference>
<evidence type="ECO:0000313" key="5">
    <source>
        <dbReference type="Proteomes" id="UP000224006"/>
    </source>
</evidence>
<dbReference type="SMART" id="SM00268">
    <property type="entry name" value="ACTIN"/>
    <property type="match status" value="1"/>
</dbReference>
<feature type="region of interest" description="Disordered" evidence="3">
    <location>
        <begin position="275"/>
        <end position="299"/>
    </location>
</feature>
<dbReference type="Gene3D" id="3.30.420.40">
    <property type="match status" value="2"/>
</dbReference>
<dbReference type="EMBL" id="NWUJ01000008">
    <property type="protein sequence ID" value="PFH33839.1"/>
    <property type="molecule type" value="Genomic_DNA"/>
</dbReference>
<dbReference type="InterPro" id="IPR004000">
    <property type="entry name" value="Actin"/>
</dbReference>
<dbReference type="InterPro" id="IPR043129">
    <property type="entry name" value="ATPase_NBD"/>
</dbReference>
<name>A0A2A9M7C1_BESBE</name>
<dbReference type="SUPFAM" id="SSF53067">
    <property type="entry name" value="Actin-like ATPase domain"/>
    <property type="match status" value="2"/>
</dbReference>
<protein>
    <submittedName>
        <fullName evidence="4">Actin-like protein ALP4</fullName>
    </submittedName>
</protein>
<dbReference type="Proteomes" id="UP000224006">
    <property type="component" value="Chromosome VII"/>
</dbReference>
<dbReference type="KEGG" id="bbes:BESB_080550"/>
<sequence length="486" mass="52871">MAPLDTNEPPSPSGGSSRRRSSATLLDWSGLPRQRRVSSLSNIAGGAAAAEDFFFYEQLPVVLEFGSAFCKAGLGGEPEPQCIVRTQELRKGPENVKTLKSAFVKRTPIETPAMTRWRLRLKLDELFFRRLMIQPKDRSVVLCEGMMRNPAEKAALVQLLFEVYDVPSIAFVPGLVSPLYCCGVDTGIVVDVGHWETRVLATVLGCPHLHSLTVAGVGAASVDRELRHLLRSAVAGDPVAVTLVDSLSAEQLENIKVTCCYTAYDLREAAQQRRERVQRKRAETGTAEGDAPSDGQEVEDGVEVFKSNKAIKVRVYDNNTLTIDASTRWKACEVLFGAVHGATASVQEAIVECIRKCPFEMRKLIVQNILLCGGTAQFRGFTTRLAIELEAHLAAEPSLEKLRPLVNFGVPCFSPLLRSWTGGSIHAGLPGKQEYTKADYERGLPVPDWTAWIFTASSSAAAAEAATEAGEPAVPYLQPEDSLSAA</sequence>
<comment type="similarity">
    <text evidence="2">Belongs to the actin family.</text>
</comment>
<comment type="caution">
    <text evidence="4">The sequence shown here is derived from an EMBL/GenBank/DDBJ whole genome shotgun (WGS) entry which is preliminary data.</text>
</comment>
<evidence type="ECO:0000313" key="4">
    <source>
        <dbReference type="EMBL" id="PFH33839.1"/>
    </source>
</evidence>
<dbReference type="VEuPathDB" id="ToxoDB:BESB_080550"/>
<feature type="region of interest" description="Disordered" evidence="3">
    <location>
        <begin position="1"/>
        <end position="23"/>
    </location>
</feature>
<evidence type="ECO:0000256" key="2">
    <source>
        <dbReference type="RuleBase" id="RU000487"/>
    </source>
</evidence>
<gene>
    <name evidence="4" type="ORF">BESB_080550</name>
</gene>